<name>A0A822YU33_NELNU</name>
<proteinExistence type="predicted"/>
<organism evidence="1 2">
    <name type="scientific">Nelumbo nucifera</name>
    <name type="common">Sacred lotus</name>
    <dbReference type="NCBI Taxonomy" id="4432"/>
    <lineage>
        <taxon>Eukaryota</taxon>
        <taxon>Viridiplantae</taxon>
        <taxon>Streptophyta</taxon>
        <taxon>Embryophyta</taxon>
        <taxon>Tracheophyta</taxon>
        <taxon>Spermatophyta</taxon>
        <taxon>Magnoliopsida</taxon>
        <taxon>Proteales</taxon>
        <taxon>Nelumbonaceae</taxon>
        <taxon>Nelumbo</taxon>
    </lineage>
</organism>
<evidence type="ECO:0000313" key="2">
    <source>
        <dbReference type="Proteomes" id="UP000607653"/>
    </source>
</evidence>
<dbReference type="EMBL" id="DUZY01000004">
    <property type="protein sequence ID" value="DAD36162.1"/>
    <property type="molecule type" value="Genomic_DNA"/>
</dbReference>
<accession>A0A822YU33</accession>
<sequence>MKEIETRLLSPRTGYEAYLVFKLAKSRKGLDFLQTKLSVRFA</sequence>
<reference evidence="1 2" key="1">
    <citation type="journal article" date="2020" name="Mol. Biol. Evol.">
        <title>Distinct Expression and Methylation Patterns for Genes with Different Fates following a Single Whole-Genome Duplication in Flowering Plants.</title>
        <authorList>
            <person name="Shi T."/>
            <person name="Rahmani R.S."/>
            <person name="Gugger P.F."/>
            <person name="Wang M."/>
            <person name="Li H."/>
            <person name="Zhang Y."/>
            <person name="Li Z."/>
            <person name="Wang Q."/>
            <person name="Van de Peer Y."/>
            <person name="Marchal K."/>
            <person name="Chen J."/>
        </authorList>
    </citation>
    <scope>NUCLEOTIDE SEQUENCE [LARGE SCALE GENOMIC DNA]</scope>
    <source>
        <tissue evidence="1">Leaf</tissue>
    </source>
</reference>
<gene>
    <name evidence="1" type="ORF">HUJ06_006802</name>
</gene>
<dbReference type="InterPro" id="IPR025886">
    <property type="entry name" value="PP2-like"/>
</dbReference>
<protein>
    <submittedName>
        <fullName evidence="1">Uncharacterized protein</fullName>
    </submittedName>
</protein>
<dbReference type="AlphaFoldDB" id="A0A822YU33"/>
<comment type="caution">
    <text evidence="1">The sequence shown here is derived from an EMBL/GenBank/DDBJ whole genome shotgun (WGS) entry which is preliminary data.</text>
</comment>
<dbReference type="Pfam" id="PF14299">
    <property type="entry name" value="PP2"/>
    <property type="match status" value="1"/>
</dbReference>
<evidence type="ECO:0000313" key="1">
    <source>
        <dbReference type="EMBL" id="DAD36162.1"/>
    </source>
</evidence>
<keyword evidence="2" id="KW-1185">Reference proteome</keyword>
<dbReference type="Proteomes" id="UP000607653">
    <property type="component" value="Unassembled WGS sequence"/>
</dbReference>